<keyword evidence="2" id="KW-1185">Reference proteome</keyword>
<evidence type="ECO:0000313" key="2">
    <source>
        <dbReference type="Proteomes" id="UP000828390"/>
    </source>
</evidence>
<accession>A0A9D4R976</accession>
<dbReference type="EMBL" id="JAIWYP010000003">
    <property type="protein sequence ID" value="KAH3859741.1"/>
    <property type="molecule type" value="Genomic_DNA"/>
</dbReference>
<evidence type="ECO:0000313" key="1">
    <source>
        <dbReference type="EMBL" id="KAH3859741.1"/>
    </source>
</evidence>
<dbReference type="AlphaFoldDB" id="A0A9D4R976"/>
<organism evidence="1 2">
    <name type="scientific">Dreissena polymorpha</name>
    <name type="common">Zebra mussel</name>
    <name type="synonym">Mytilus polymorpha</name>
    <dbReference type="NCBI Taxonomy" id="45954"/>
    <lineage>
        <taxon>Eukaryota</taxon>
        <taxon>Metazoa</taxon>
        <taxon>Spiralia</taxon>
        <taxon>Lophotrochozoa</taxon>
        <taxon>Mollusca</taxon>
        <taxon>Bivalvia</taxon>
        <taxon>Autobranchia</taxon>
        <taxon>Heteroconchia</taxon>
        <taxon>Euheterodonta</taxon>
        <taxon>Imparidentia</taxon>
        <taxon>Neoheterodontei</taxon>
        <taxon>Myida</taxon>
        <taxon>Dreissenoidea</taxon>
        <taxon>Dreissenidae</taxon>
        <taxon>Dreissena</taxon>
    </lineage>
</organism>
<reference evidence="1" key="2">
    <citation type="submission" date="2020-11" db="EMBL/GenBank/DDBJ databases">
        <authorList>
            <person name="McCartney M.A."/>
            <person name="Auch B."/>
            <person name="Kono T."/>
            <person name="Mallez S."/>
            <person name="Becker A."/>
            <person name="Gohl D.M."/>
            <person name="Silverstein K.A.T."/>
            <person name="Koren S."/>
            <person name="Bechman K.B."/>
            <person name="Herman A."/>
            <person name="Abrahante J.E."/>
            <person name="Garbe J."/>
        </authorList>
    </citation>
    <scope>NUCLEOTIDE SEQUENCE</scope>
    <source>
        <strain evidence="1">Duluth1</strain>
        <tissue evidence="1">Whole animal</tissue>
    </source>
</reference>
<sequence length="50" mass="5261">MKILSISGNLIATLVHNPLNRCDVHGNSYADLSGTGTFLGQNCTQVLESG</sequence>
<comment type="caution">
    <text evidence="1">The sequence shown here is derived from an EMBL/GenBank/DDBJ whole genome shotgun (WGS) entry which is preliminary data.</text>
</comment>
<proteinExistence type="predicted"/>
<reference evidence="1" key="1">
    <citation type="journal article" date="2019" name="bioRxiv">
        <title>The Genome of the Zebra Mussel, Dreissena polymorpha: A Resource for Invasive Species Research.</title>
        <authorList>
            <person name="McCartney M.A."/>
            <person name="Auch B."/>
            <person name="Kono T."/>
            <person name="Mallez S."/>
            <person name="Zhang Y."/>
            <person name="Obille A."/>
            <person name="Becker A."/>
            <person name="Abrahante J.E."/>
            <person name="Garbe J."/>
            <person name="Badalamenti J.P."/>
            <person name="Herman A."/>
            <person name="Mangelson H."/>
            <person name="Liachko I."/>
            <person name="Sullivan S."/>
            <person name="Sone E.D."/>
            <person name="Koren S."/>
            <person name="Silverstein K.A.T."/>
            <person name="Beckman K.B."/>
            <person name="Gohl D.M."/>
        </authorList>
    </citation>
    <scope>NUCLEOTIDE SEQUENCE</scope>
    <source>
        <strain evidence="1">Duluth1</strain>
        <tissue evidence="1">Whole animal</tissue>
    </source>
</reference>
<dbReference type="Proteomes" id="UP000828390">
    <property type="component" value="Unassembled WGS sequence"/>
</dbReference>
<name>A0A9D4R976_DREPO</name>
<protein>
    <submittedName>
        <fullName evidence="1">Uncharacterized protein</fullName>
    </submittedName>
</protein>
<gene>
    <name evidence="1" type="ORF">DPMN_102564</name>
</gene>